<feature type="signal peptide" evidence="1">
    <location>
        <begin position="1"/>
        <end position="21"/>
    </location>
</feature>
<proteinExistence type="predicted"/>
<evidence type="ECO:0000313" key="3">
    <source>
        <dbReference type="Proteomes" id="UP001291999"/>
    </source>
</evidence>
<evidence type="ECO:0000256" key="1">
    <source>
        <dbReference type="SAM" id="SignalP"/>
    </source>
</evidence>
<feature type="chain" id="PRO_5046197180" evidence="1">
    <location>
        <begin position="22"/>
        <end position="150"/>
    </location>
</feature>
<sequence>MGRGAGVVVALACLGALGACGDDVDTSTDPVEVEVGEAFEWNGFAVEEGWELEGIKRSAGAEEVTTPTITGTITNRSEEERAAIFEMVFSADGDPLATVSCSAPTMTDGQSQRLLCPGLGATMPEDYDAVVVQELARSRDAESGSGSTSG</sequence>
<keyword evidence="1" id="KW-0732">Signal</keyword>
<name>A0ABU5K6L4_9ACTN</name>
<reference evidence="2 3" key="1">
    <citation type="submission" date="2023-11" db="EMBL/GenBank/DDBJ databases">
        <title>Novel species in genus Nocardioides.</title>
        <authorList>
            <person name="Zhou H."/>
        </authorList>
    </citation>
    <scope>NUCLEOTIDE SEQUENCE [LARGE SCALE GENOMIC DNA]</scope>
    <source>
        <strain evidence="2 3">S-58</strain>
    </source>
</reference>
<keyword evidence="3" id="KW-1185">Reference proteome</keyword>
<accession>A0ABU5K6L4</accession>
<organism evidence="2 3">
    <name type="scientific">Nocardioides renjunii</name>
    <dbReference type="NCBI Taxonomy" id="3095075"/>
    <lineage>
        <taxon>Bacteria</taxon>
        <taxon>Bacillati</taxon>
        <taxon>Actinomycetota</taxon>
        <taxon>Actinomycetes</taxon>
        <taxon>Propionibacteriales</taxon>
        <taxon>Nocardioidaceae</taxon>
        <taxon>Nocardioides</taxon>
    </lineage>
</organism>
<protein>
    <submittedName>
        <fullName evidence="2">Uncharacterized protein</fullName>
    </submittedName>
</protein>
<dbReference type="EMBL" id="JAXQPW010000001">
    <property type="protein sequence ID" value="MDZ5660517.1"/>
    <property type="molecule type" value="Genomic_DNA"/>
</dbReference>
<dbReference type="PROSITE" id="PS51257">
    <property type="entry name" value="PROKAR_LIPOPROTEIN"/>
    <property type="match status" value="1"/>
</dbReference>
<comment type="caution">
    <text evidence="2">The sequence shown here is derived from an EMBL/GenBank/DDBJ whole genome shotgun (WGS) entry which is preliminary data.</text>
</comment>
<evidence type="ECO:0000313" key="2">
    <source>
        <dbReference type="EMBL" id="MDZ5660517.1"/>
    </source>
</evidence>
<dbReference type="Proteomes" id="UP001291999">
    <property type="component" value="Unassembled WGS sequence"/>
</dbReference>
<gene>
    <name evidence="2" type="ORF">SFC79_01965</name>
</gene>
<dbReference type="RefSeq" id="WP_322423016.1">
    <property type="nucleotide sequence ID" value="NZ_JAXQPW010000001.1"/>
</dbReference>